<feature type="compositionally biased region" description="Low complexity" evidence="1">
    <location>
        <begin position="15"/>
        <end position="25"/>
    </location>
</feature>
<dbReference type="EMBL" id="GBRH01180935">
    <property type="protein sequence ID" value="JAE16961.1"/>
    <property type="molecule type" value="Transcribed_RNA"/>
</dbReference>
<reference evidence="2" key="2">
    <citation type="journal article" date="2015" name="Data Brief">
        <title>Shoot transcriptome of the giant reed, Arundo donax.</title>
        <authorList>
            <person name="Barrero R.A."/>
            <person name="Guerrero F.D."/>
            <person name="Moolhuijzen P."/>
            <person name="Goolsby J.A."/>
            <person name="Tidwell J."/>
            <person name="Bellgard S.E."/>
            <person name="Bellgard M.I."/>
        </authorList>
    </citation>
    <scope>NUCLEOTIDE SEQUENCE</scope>
    <source>
        <tissue evidence="2">Shoot tissue taken approximately 20 cm above the soil surface</tissue>
    </source>
</reference>
<feature type="region of interest" description="Disordered" evidence="1">
    <location>
        <begin position="132"/>
        <end position="188"/>
    </location>
</feature>
<organism evidence="2">
    <name type="scientific">Arundo donax</name>
    <name type="common">Giant reed</name>
    <name type="synonym">Donax arundinaceus</name>
    <dbReference type="NCBI Taxonomy" id="35708"/>
    <lineage>
        <taxon>Eukaryota</taxon>
        <taxon>Viridiplantae</taxon>
        <taxon>Streptophyta</taxon>
        <taxon>Embryophyta</taxon>
        <taxon>Tracheophyta</taxon>
        <taxon>Spermatophyta</taxon>
        <taxon>Magnoliopsida</taxon>
        <taxon>Liliopsida</taxon>
        <taxon>Poales</taxon>
        <taxon>Poaceae</taxon>
        <taxon>PACMAD clade</taxon>
        <taxon>Arundinoideae</taxon>
        <taxon>Arundineae</taxon>
        <taxon>Arundo</taxon>
    </lineage>
</organism>
<sequence length="230" mass="23924">MVACPSSAGSLIMDRSSTSTTRVSSNGSDATNMRSSDHANAEPLLLATDRRVRADWKPSCTLTRTSKGSPGGGAGTRRSCASMTDARRYQSLGDWYTLERVYAAYGASVLHASGNASSACVPIHTATMMSPVTAPGSPPSSRYHCGASGPPSGCSRTGTSERSKQTPPRKASAGEGAPPSHTEISSVGGGCSGGLPWLMANTWFHSGLPVPETSRPGRDRSEWGPAWTFT</sequence>
<reference evidence="2" key="1">
    <citation type="submission" date="2014-09" db="EMBL/GenBank/DDBJ databases">
        <authorList>
            <person name="Magalhaes I.L.F."/>
            <person name="Oliveira U."/>
            <person name="Santos F.R."/>
            <person name="Vidigal T.H.D.A."/>
            <person name="Brescovit A.D."/>
            <person name="Santos A.J."/>
        </authorList>
    </citation>
    <scope>NUCLEOTIDE SEQUENCE</scope>
    <source>
        <tissue evidence="2">Shoot tissue taken approximately 20 cm above the soil surface</tissue>
    </source>
</reference>
<protein>
    <submittedName>
        <fullName evidence="2">Uncharacterized protein</fullName>
    </submittedName>
</protein>
<feature type="region of interest" description="Disordered" evidence="1">
    <location>
        <begin position="1"/>
        <end position="43"/>
    </location>
</feature>
<dbReference type="AlphaFoldDB" id="A0A0A9G341"/>
<evidence type="ECO:0000313" key="2">
    <source>
        <dbReference type="EMBL" id="JAE16961.1"/>
    </source>
</evidence>
<evidence type="ECO:0000256" key="1">
    <source>
        <dbReference type="SAM" id="MobiDB-lite"/>
    </source>
</evidence>
<feature type="region of interest" description="Disordered" evidence="1">
    <location>
        <begin position="60"/>
        <end position="81"/>
    </location>
</feature>
<feature type="region of interest" description="Disordered" evidence="1">
    <location>
        <begin position="209"/>
        <end position="230"/>
    </location>
</feature>
<name>A0A0A9G341_ARUDO</name>
<proteinExistence type="predicted"/>
<accession>A0A0A9G341</accession>